<dbReference type="InterPro" id="IPR011712">
    <property type="entry name" value="Sig_transdc_His_kin_sub3_dim/P"/>
</dbReference>
<keyword evidence="3" id="KW-0902">Two-component regulatory system</keyword>
<dbReference type="Gene3D" id="3.30.565.10">
    <property type="entry name" value="Histidine kinase-like ATPase, C-terminal domain"/>
    <property type="match status" value="1"/>
</dbReference>
<dbReference type="SUPFAM" id="SSF55874">
    <property type="entry name" value="ATPase domain of HSP90 chaperone/DNA topoisomerase II/histidine kinase"/>
    <property type="match status" value="1"/>
</dbReference>
<keyword evidence="8" id="KW-1185">Reference proteome</keyword>
<feature type="transmembrane region" description="Helical" evidence="4">
    <location>
        <begin position="12"/>
        <end position="34"/>
    </location>
</feature>
<dbReference type="EMBL" id="CP121208">
    <property type="protein sequence ID" value="WFM83014.1"/>
    <property type="molecule type" value="Genomic_DNA"/>
</dbReference>
<dbReference type="Gene3D" id="1.20.5.1930">
    <property type="match status" value="1"/>
</dbReference>
<dbReference type="InterPro" id="IPR050482">
    <property type="entry name" value="Sensor_HK_TwoCompSys"/>
</dbReference>
<keyword evidence="4" id="KW-0812">Transmembrane</keyword>
<feature type="transmembrane region" description="Helical" evidence="4">
    <location>
        <begin position="77"/>
        <end position="104"/>
    </location>
</feature>
<reference evidence="7 8" key="1">
    <citation type="submission" date="2023-03" db="EMBL/GenBank/DDBJ databases">
        <title>Complete genome of Arcanobacterium canis strain DSM 25104 isolated in 2010 from a canine otitis externa in Germany.</title>
        <authorList>
            <person name="Borowiak M."/>
            <person name="Kreitlow A."/>
            <person name="Malorny B."/>
            <person name="Laemmler C."/>
            <person name="Prenger-Berninghoff E."/>
            <person name="Ploetz M."/>
            <person name="Abdulmawjood A."/>
        </authorList>
    </citation>
    <scope>NUCLEOTIDE SEQUENCE [LARGE SCALE GENOMIC DNA]</scope>
    <source>
        <strain evidence="7 8">DSM 25104</strain>
    </source>
</reference>
<evidence type="ECO:0000259" key="5">
    <source>
        <dbReference type="Pfam" id="PF02518"/>
    </source>
</evidence>
<keyword evidence="2 7" id="KW-0418">Kinase</keyword>
<gene>
    <name evidence="7" type="ORF">P7079_06345</name>
</gene>
<organism evidence="7 8">
    <name type="scientific">Arcanobacterium canis</name>
    <dbReference type="NCBI Taxonomy" id="999183"/>
    <lineage>
        <taxon>Bacteria</taxon>
        <taxon>Bacillati</taxon>
        <taxon>Actinomycetota</taxon>
        <taxon>Actinomycetes</taxon>
        <taxon>Actinomycetales</taxon>
        <taxon>Actinomycetaceae</taxon>
        <taxon>Arcanobacterium</taxon>
    </lineage>
</organism>
<dbReference type="Pfam" id="PF07730">
    <property type="entry name" value="HisKA_3"/>
    <property type="match status" value="1"/>
</dbReference>
<evidence type="ECO:0000256" key="3">
    <source>
        <dbReference type="ARBA" id="ARBA00023012"/>
    </source>
</evidence>
<keyword evidence="4" id="KW-1133">Transmembrane helix</keyword>
<proteinExistence type="predicted"/>
<dbReference type="GO" id="GO:0016301">
    <property type="term" value="F:kinase activity"/>
    <property type="evidence" value="ECO:0007669"/>
    <property type="project" value="UniProtKB-KW"/>
</dbReference>
<evidence type="ECO:0000256" key="1">
    <source>
        <dbReference type="ARBA" id="ARBA00022679"/>
    </source>
</evidence>
<feature type="transmembrane region" description="Helical" evidence="4">
    <location>
        <begin position="46"/>
        <end position="65"/>
    </location>
</feature>
<dbReference type="RefSeq" id="WP_278012440.1">
    <property type="nucleotide sequence ID" value="NZ_CP121208.1"/>
</dbReference>
<evidence type="ECO:0000313" key="7">
    <source>
        <dbReference type="EMBL" id="WFM83014.1"/>
    </source>
</evidence>
<protein>
    <submittedName>
        <fullName evidence="7">Histidine kinase</fullName>
    </submittedName>
</protein>
<dbReference type="CDD" id="cd16917">
    <property type="entry name" value="HATPase_UhpB-NarQ-NarX-like"/>
    <property type="match status" value="1"/>
</dbReference>
<evidence type="ECO:0000313" key="8">
    <source>
        <dbReference type="Proteomes" id="UP001215216"/>
    </source>
</evidence>
<evidence type="ECO:0000259" key="6">
    <source>
        <dbReference type="Pfam" id="PF07730"/>
    </source>
</evidence>
<keyword evidence="1" id="KW-0808">Transferase</keyword>
<dbReference type="PANTHER" id="PTHR24421">
    <property type="entry name" value="NITRATE/NITRITE SENSOR PROTEIN NARX-RELATED"/>
    <property type="match status" value="1"/>
</dbReference>
<accession>A0ABY8FWY1</accession>
<name>A0ABY8FWY1_9ACTO</name>
<feature type="transmembrane region" description="Helical" evidence="4">
    <location>
        <begin position="116"/>
        <end position="134"/>
    </location>
</feature>
<dbReference type="Proteomes" id="UP001215216">
    <property type="component" value="Chromosome"/>
</dbReference>
<dbReference type="PANTHER" id="PTHR24421:SF63">
    <property type="entry name" value="SENSOR HISTIDINE KINASE DESK"/>
    <property type="match status" value="1"/>
</dbReference>
<keyword evidence="4" id="KW-0472">Membrane</keyword>
<feature type="domain" description="Signal transduction histidine kinase subgroup 3 dimerisation and phosphoacceptor" evidence="6">
    <location>
        <begin position="178"/>
        <end position="244"/>
    </location>
</feature>
<feature type="domain" description="Histidine kinase/HSP90-like ATPase" evidence="5">
    <location>
        <begin position="280"/>
        <end position="382"/>
    </location>
</feature>
<dbReference type="InterPro" id="IPR036890">
    <property type="entry name" value="HATPase_C_sf"/>
</dbReference>
<dbReference type="Pfam" id="PF02518">
    <property type="entry name" value="HATPase_c"/>
    <property type="match status" value="1"/>
</dbReference>
<sequence>MNYFKHLTKDEIVPLVMSYFWLTLLIPSIVFIFCSDLEMHQRVLGLLGEASFIAIYVYLFAKAIIFKAEMKVRSGVAVGVILALIAMSLYPIIGWQAFIYLNFVLPVWNFRVPLRLAMWLGGVLIAAATIFLIWLGETSWGYIFSAIGVFVITAGTRFLEDVGDRQIQLQARLAVLEERDRMARDIHDLLGHSLTVITLKSELTSRLLEKDPAAARAELAQISTLSREAIAEVRATVAGLRERSLDQELNDAQVALQQSGIAVKVINDGVSTRFEQLFAWIVRECVTNIIRYSDASKVTIEISECALQINDNGRGFPDFCDNVRSDVTPPHAERNPSVSAGDAGTLRSAAGNGLRGILERVTLAGGHVHFYNDPGATVTVEMMAHALPNRGLD</sequence>
<dbReference type="InterPro" id="IPR003594">
    <property type="entry name" value="HATPase_dom"/>
</dbReference>
<evidence type="ECO:0000256" key="4">
    <source>
        <dbReference type="SAM" id="Phobius"/>
    </source>
</evidence>
<evidence type="ECO:0000256" key="2">
    <source>
        <dbReference type="ARBA" id="ARBA00022777"/>
    </source>
</evidence>
<feature type="transmembrane region" description="Helical" evidence="4">
    <location>
        <begin position="140"/>
        <end position="159"/>
    </location>
</feature>